<evidence type="ECO:0000256" key="6">
    <source>
        <dbReference type="ARBA" id="ARBA00022664"/>
    </source>
</evidence>
<dbReference type="GO" id="GO:0005737">
    <property type="term" value="C:cytoplasm"/>
    <property type="evidence" value="ECO:0007669"/>
    <property type="project" value="UniProtKB-SubCell"/>
</dbReference>
<comment type="similarity">
    <text evidence="3">Belongs to the CASC3 family.</text>
</comment>
<evidence type="ECO:0000256" key="10">
    <source>
        <dbReference type="ARBA" id="ARBA00023161"/>
    </source>
</evidence>
<evidence type="ECO:0000256" key="12">
    <source>
        <dbReference type="ARBA" id="ARBA00023242"/>
    </source>
</evidence>
<dbReference type="GO" id="GO:0006397">
    <property type="term" value="P:mRNA processing"/>
    <property type="evidence" value="ECO:0007669"/>
    <property type="project" value="UniProtKB-KW"/>
</dbReference>
<evidence type="ECO:0000256" key="7">
    <source>
        <dbReference type="ARBA" id="ARBA00022816"/>
    </source>
</evidence>
<evidence type="ECO:0000259" key="14">
    <source>
        <dbReference type="SMART" id="SM01044"/>
    </source>
</evidence>
<evidence type="ECO:0000256" key="1">
    <source>
        <dbReference type="ARBA" id="ARBA00004123"/>
    </source>
</evidence>
<evidence type="ECO:0000256" key="3">
    <source>
        <dbReference type="ARBA" id="ARBA00009548"/>
    </source>
</evidence>
<feature type="compositionally biased region" description="Polar residues" evidence="13">
    <location>
        <begin position="64"/>
        <end position="74"/>
    </location>
</feature>
<keyword evidence="8" id="KW-0810">Translation regulation</keyword>
<dbReference type="SMART" id="SM01044">
    <property type="entry name" value="Btz"/>
    <property type="match status" value="1"/>
</dbReference>
<comment type="subcellular location">
    <subcellularLocation>
        <location evidence="2">Cytoplasm</location>
    </subcellularLocation>
    <subcellularLocation>
        <location evidence="1">Nucleus</location>
    </subcellularLocation>
</comment>
<evidence type="ECO:0000256" key="2">
    <source>
        <dbReference type="ARBA" id="ARBA00004496"/>
    </source>
</evidence>
<gene>
    <name evidence="15" type="ORF">B0A52_01234</name>
</gene>
<feature type="region of interest" description="Disordered" evidence="13">
    <location>
        <begin position="233"/>
        <end position="270"/>
    </location>
</feature>
<feature type="compositionally biased region" description="Polar residues" evidence="13">
    <location>
        <begin position="112"/>
        <end position="121"/>
    </location>
</feature>
<dbReference type="GO" id="GO:0000184">
    <property type="term" value="P:nuclear-transcribed mRNA catabolic process, nonsense-mediated decay"/>
    <property type="evidence" value="ECO:0007669"/>
    <property type="project" value="UniProtKB-KW"/>
</dbReference>
<keyword evidence="11" id="KW-0508">mRNA splicing</keyword>
<accession>A0A438NGW1</accession>
<dbReference type="OrthoDB" id="5413466at2759"/>
<feature type="compositionally biased region" description="Acidic residues" evidence="13">
    <location>
        <begin position="19"/>
        <end position="35"/>
    </location>
</feature>
<dbReference type="AlphaFoldDB" id="A0A438NGW1"/>
<organism evidence="15 16">
    <name type="scientific">Exophiala mesophila</name>
    <name type="common">Black yeast-like fungus</name>
    <dbReference type="NCBI Taxonomy" id="212818"/>
    <lineage>
        <taxon>Eukaryota</taxon>
        <taxon>Fungi</taxon>
        <taxon>Dikarya</taxon>
        <taxon>Ascomycota</taxon>
        <taxon>Pezizomycotina</taxon>
        <taxon>Eurotiomycetes</taxon>
        <taxon>Chaetothyriomycetidae</taxon>
        <taxon>Chaetothyriales</taxon>
        <taxon>Herpotrichiellaceae</taxon>
        <taxon>Exophiala</taxon>
    </lineage>
</organism>
<protein>
    <recommendedName>
        <fullName evidence="14">Btz domain-containing protein</fullName>
    </recommendedName>
</protein>
<dbReference type="EMBL" id="NAJM01000003">
    <property type="protein sequence ID" value="RVX74957.1"/>
    <property type="molecule type" value="Genomic_DNA"/>
</dbReference>
<sequence length="671" mass="72220">MPAPRRKNLIASRRRRQDDGEEEGSFTGDLDDDSLSEGSAATNGEGDEAAESESSEDERELSSPIKTNASVPTRQRQETRDGVSSPEPQIEQTDPLKADPDAQATLEDPDTNDSSQNSGKIQVNGLAKSTEEPAVPDEAPVSMPPRHETFAQRSRREHQEYIQQRNANPAFVPTRGGFFLHDDRSGASNGHARGAPRGRGRAYGPAVTVAGRGAGVLEPADKPWAHDLHERHELAPKHDSNNPKNQADAPTASDEKPPGTNPGPNRSFSFSTVLGNVKVQIHLPGMSEKKQGPNVVIKHHTLLPQHRPPLRRDKPVRISIPNEPPRYIFPSIERSFIFIPRAMRPNQQYSRGRGRGSFHGSRRPSVYGSVYTPSVAMSRKSSIGASTMRDGMRSPADSIMSRMGSMNLPVVDPNRPIVRMPSAGPHPSLSHLGAPPVVNGNFVAPPFNYVYPPPDYAHQPVALPMHQPRPQKAVSVAAIDSPSSLLVKGPAQQQEQPFHQQVPLHMAATGTPDGVMQQTTSGATASTPLSQIPEGAVFAPGFQPYPMMGGPRYYGAPYQNPAMFYPLMGQTFGNAVGGPALAPNFVPGSQAHHVGYLPGMGSIEGGSHLAHESDGMVYYYNPQPMYASELGAGFAGAANGNSGMPNAYNGQQPPFYYSPMPAGNFYPGQSG</sequence>
<dbReference type="GO" id="GO:0003729">
    <property type="term" value="F:mRNA binding"/>
    <property type="evidence" value="ECO:0007669"/>
    <property type="project" value="InterPro"/>
</dbReference>
<evidence type="ECO:0000313" key="15">
    <source>
        <dbReference type="EMBL" id="RVX74957.1"/>
    </source>
</evidence>
<dbReference type="InterPro" id="IPR044796">
    <property type="entry name" value="MLN51_plant"/>
</dbReference>
<dbReference type="GO" id="GO:0051028">
    <property type="term" value="P:mRNA transport"/>
    <property type="evidence" value="ECO:0007669"/>
    <property type="project" value="UniProtKB-KW"/>
</dbReference>
<keyword evidence="6" id="KW-0507">mRNA processing</keyword>
<dbReference type="VEuPathDB" id="FungiDB:PV10_00448"/>
<reference evidence="15 16" key="1">
    <citation type="submission" date="2017-03" db="EMBL/GenBank/DDBJ databases">
        <title>Genomes of endolithic fungi from Antarctica.</title>
        <authorList>
            <person name="Coleine C."/>
            <person name="Masonjones S."/>
            <person name="Stajich J.E."/>
        </authorList>
    </citation>
    <scope>NUCLEOTIDE SEQUENCE [LARGE SCALE GENOMIC DNA]</scope>
    <source>
        <strain evidence="15 16">CCFEE 6314</strain>
    </source>
</reference>
<evidence type="ECO:0000256" key="13">
    <source>
        <dbReference type="SAM" id="MobiDB-lite"/>
    </source>
</evidence>
<keyword evidence="12" id="KW-0539">Nucleus</keyword>
<proteinExistence type="inferred from homology"/>
<keyword evidence="5" id="KW-0963">Cytoplasm</keyword>
<evidence type="ECO:0000256" key="9">
    <source>
        <dbReference type="ARBA" id="ARBA00022884"/>
    </source>
</evidence>
<keyword evidence="9" id="KW-0694">RNA-binding</keyword>
<keyword evidence="10" id="KW-0866">Nonsense-mediated mRNA decay</keyword>
<dbReference type="PANTHER" id="PTHR46837">
    <property type="entry name" value="PROTEIN MLN51 HOMOLOG"/>
    <property type="match status" value="1"/>
</dbReference>
<feature type="region of interest" description="Disordered" evidence="13">
    <location>
        <begin position="1"/>
        <end position="205"/>
    </location>
</feature>
<evidence type="ECO:0000256" key="4">
    <source>
        <dbReference type="ARBA" id="ARBA00022448"/>
    </source>
</evidence>
<dbReference type="GO" id="GO:0006417">
    <property type="term" value="P:regulation of translation"/>
    <property type="evidence" value="ECO:0007669"/>
    <property type="project" value="UniProtKB-KW"/>
</dbReference>
<feature type="compositionally biased region" description="Acidic residues" evidence="13">
    <location>
        <begin position="45"/>
        <end position="59"/>
    </location>
</feature>
<evidence type="ECO:0000256" key="5">
    <source>
        <dbReference type="ARBA" id="ARBA00022490"/>
    </source>
</evidence>
<feature type="domain" description="Btz" evidence="14">
    <location>
        <begin position="128"/>
        <end position="254"/>
    </location>
</feature>
<dbReference type="Proteomes" id="UP000288859">
    <property type="component" value="Unassembled WGS sequence"/>
</dbReference>
<keyword evidence="7" id="KW-0509">mRNA transport</keyword>
<evidence type="ECO:0000256" key="8">
    <source>
        <dbReference type="ARBA" id="ARBA00022845"/>
    </source>
</evidence>
<dbReference type="GO" id="GO:0035145">
    <property type="term" value="C:exon-exon junction complex"/>
    <property type="evidence" value="ECO:0007669"/>
    <property type="project" value="InterPro"/>
</dbReference>
<feature type="compositionally biased region" description="Basic residues" evidence="13">
    <location>
        <begin position="1"/>
        <end position="15"/>
    </location>
</feature>
<evidence type="ECO:0000256" key="11">
    <source>
        <dbReference type="ARBA" id="ARBA00023187"/>
    </source>
</evidence>
<keyword evidence="4" id="KW-0813">Transport</keyword>
<dbReference type="PANTHER" id="PTHR46837:SF5">
    <property type="entry name" value="PROTEIN MLN51 HOMOLOG"/>
    <property type="match status" value="1"/>
</dbReference>
<dbReference type="Pfam" id="PF09405">
    <property type="entry name" value="Btz"/>
    <property type="match status" value="1"/>
</dbReference>
<name>A0A438NGW1_EXOME</name>
<dbReference type="InterPro" id="IPR018545">
    <property type="entry name" value="Btz_dom"/>
</dbReference>
<comment type="caution">
    <text evidence="15">The sequence shown here is derived from an EMBL/GenBank/DDBJ whole genome shotgun (WGS) entry which is preliminary data.</text>
</comment>
<dbReference type="GO" id="GO:0008380">
    <property type="term" value="P:RNA splicing"/>
    <property type="evidence" value="ECO:0007669"/>
    <property type="project" value="UniProtKB-KW"/>
</dbReference>
<evidence type="ECO:0000313" key="16">
    <source>
        <dbReference type="Proteomes" id="UP000288859"/>
    </source>
</evidence>